<keyword evidence="2" id="KW-0902">Two-component regulatory system</keyword>
<evidence type="ECO:0000256" key="2">
    <source>
        <dbReference type="ARBA" id="ARBA00023012"/>
    </source>
</evidence>
<evidence type="ECO:0000259" key="7">
    <source>
        <dbReference type="PROSITE" id="PS50110"/>
    </source>
</evidence>
<name>A0A679GCD6_9GAMM</name>
<dbReference type="PANTHER" id="PTHR48111:SF1">
    <property type="entry name" value="TWO-COMPONENT RESPONSE REGULATOR ORR33"/>
    <property type="match status" value="1"/>
</dbReference>
<dbReference type="GO" id="GO:0005829">
    <property type="term" value="C:cytosol"/>
    <property type="evidence" value="ECO:0007669"/>
    <property type="project" value="TreeGrafter"/>
</dbReference>
<dbReference type="AlphaFoldDB" id="A0A679GCD6"/>
<evidence type="ECO:0000256" key="5">
    <source>
        <dbReference type="ARBA" id="ARBA00023163"/>
    </source>
</evidence>
<dbReference type="EMBL" id="AP022642">
    <property type="protein sequence ID" value="BCA26532.1"/>
    <property type="molecule type" value="Genomic_DNA"/>
</dbReference>
<evidence type="ECO:0000256" key="3">
    <source>
        <dbReference type="ARBA" id="ARBA00023015"/>
    </source>
</evidence>
<evidence type="ECO:0000313" key="8">
    <source>
        <dbReference type="EMBL" id="BCA26532.1"/>
    </source>
</evidence>
<dbReference type="PANTHER" id="PTHR48111">
    <property type="entry name" value="REGULATOR OF RPOS"/>
    <property type="match status" value="1"/>
</dbReference>
<dbReference type="Proteomes" id="UP000501237">
    <property type="component" value="Chromosome"/>
</dbReference>
<keyword evidence="1" id="KW-0597">Phosphoprotein</keyword>
<reference evidence="8 11" key="2">
    <citation type="journal article" date="2020" name="Microbiol. Resour. Announc.">
        <title>Complete genome sequence of Pseudomonas otitidis strain MrB4, isolated from Lake Biwa in Japan.</title>
        <authorList>
            <person name="Miyazaki K."/>
            <person name="Hase E."/>
            <person name="Maruya T."/>
        </authorList>
    </citation>
    <scope>NUCLEOTIDE SEQUENCE [LARGE SCALE GENOMIC DNA]</scope>
    <source>
        <strain evidence="8 11">MrB4</strain>
    </source>
</reference>
<protein>
    <submittedName>
        <fullName evidence="9">Response regulator</fullName>
    </submittedName>
</protein>
<dbReference type="SMART" id="SM00448">
    <property type="entry name" value="REC"/>
    <property type="match status" value="1"/>
</dbReference>
<evidence type="ECO:0000256" key="4">
    <source>
        <dbReference type="ARBA" id="ARBA00023125"/>
    </source>
</evidence>
<accession>A0A679GCD6</accession>
<dbReference type="RefSeq" id="WP_160479373.1">
    <property type="nucleotide sequence ID" value="NZ_AP022642.1"/>
</dbReference>
<dbReference type="EMBL" id="WTFN01000002">
    <property type="protein sequence ID" value="MWK54536.1"/>
    <property type="molecule type" value="Genomic_DNA"/>
</dbReference>
<evidence type="ECO:0000313" key="11">
    <source>
        <dbReference type="Proteomes" id="UP000501237"/>
    </source>
</evidence>
<dbReference type="PROSITE" id="PS50110">
    <property type="entry name" value="RESPONSE_REGULATORY"/>
    <property type="match status" value="1"/>
</dbReference>
<keyword evidence="5" id="KW-0804">Transcription</keyword>
<organism evidence="8 11">
    <name type="scientific">Metapseudomonas otitidis</name>
    <dbReference type="NCBI Taxonomy" id="319939"/>
    <lineage>
        <taxon>Bacteria</taxon>
        <taxon>Pseudomonadati</taxon>
        <taxon>Pseudomonadota</taxon>
        <taxon>Gammaproteobacteria</taxon>
        <taxon>Pseudomonadales</taxon>
        <taxon>Pseudomonadaceae</taxon>
        <taxon>Metapseudomonas</taxon>
    </lineage>
</organism>
<dbReference type="GO" id="GO:0000156">
    <property type="term" value="F:phosphorelay response regulator activity"/>
    <property type="evidence" value="ECO:0007669"/>
    <property type="project" value="TreeGrafter"/>
</dbReference>
<reference evidence="9 10" key="1">
    <citation type="submission" date="2019-12" db="EMBL/GenBank/DDBJ databases">
        <title>Draft genome sequence of Pseudomonas otitidis recovered from a chicken carcass.</title>
        <authorList>
            <person name="Vieira T.R."/>
            <person name="Oliviera E.F.C."/>
            <person name="Silva N.M.V."/>
            <person name="Sambrano G.E."/>
            <person name="Cibulski S.P."/>
            <person name="Cardoso M.R.I."/>
        </authorList>
    </citation>
    <scope>NUCLEOTIDE SEQUENCE [LARGE SCALE GENOMIC DNA]</scope>
    <source>
        <strain evidence="9 10">25_K</strain>
    </source>
</reference>
<keyword evidence="3" id="KW-0805">Transcription regulation</keyword>
<dbReference type="GO" id="GO:0032993">
    <property type="term" value="C:protein-DNA complex"/>
    <property type="evidence" value="ECO:0007669"/>
    <property type="project" value="TreeGrafter"/>
</dbReference>
<evidence type="ECO:0000256" key="1">
    <source>
        <dbReference type="ARBA" id="ARBA00022553"/>
    </source>
</evidence>
<evidence type="ECO:0000313" key="9">
    <source>
        <dbReference type="EMBL" id="MWK54536.1"/>
    </source>
</evidence>
<gene>
    <name evidence="9" type="ORF">GO594_00960</name>
    <name evidence="8" type="ORF">PtoMrB4_05090</name>
</gene>
<dbReference type="GO" id="GO:0006355">
    <property type="term" value="P:regulation of DNA-templated transcription"/>
    <property type="evidence" value="ECO:0007669"/>
    <property type="project" value="TreeGrafter"/>
</dbReference>
<dbReference type="InterPro" id="IPR011006">
    <property type="entry name" value="CheY-like_superfamily"/>
</dbReference>
<evidence type="ECO:0000313" key="10">
    <source>
        <dbReference type="Proteomes" id="UP000461288"/>
    </source>
</evidence>
<dbReference type="Proteomes" id="UP000461288">
    <property type="component" value="Unassembled WGS sequence"/>
</dbReference>
<keyword evidence="4" id="KW-0238">DNA-binding</keyword>
<dbReference type="Pfam" id="PF00072">
    <property type="entry name" value="Response_reg"/>
    <property type="match status" value="1"/>
</dbReference>
<dbReference type="GeneID" id="57395718"/>
<evidence type="ECO:0000256" key="6">
    <source>
        <dbReference type="PROSITE-ProRule" id="PRU00169"/>
    </source>
</evidence>
<proteinExistence type="predicted"/>
<dbReference type="KEGG" id="poj:PtoMrB4_05090"/>
<dbReference type="InterPro" id="IPR039420">
    <property type="entry name" value="WalR-like"/>
</dbReference>
<feature type="domain" description="Response regulatory" evidence="7">
    <location>
        <begin position="26"/>
        <end position="142"/>
    </location>
</feature>
<dbReference type="InterPro" id="IPR001789">
    <property type="entry name" value="Sig_transdc_resp-reg_receiver"/>
</dbReference>
<dbReference type="Gene3D" id="3.40.50.2300">
    <property type="match status" value="1"/>
</dbReference>
<dbReference type="GO" id="GO:0000976">
    <property type="term" value="F:transcription cis-regulatory region binding"/>
    <property type="evidence" value="ECO:0007669"/>
    <property type="project" value="TreeGrafter"/>
</dbReference>
<dbReference type="CDD" id="cd00156">
    <property type="entry name" value="REC"/>
    <property type="match status" value="1"/>
</dbReference>
<sequence length="171" mass="18270">MSYGDLLSEEELLALDELVRGPHQASVLLVDGDDALYPRLAAALQGLGLRCLHAPGRAEALELLASRSSIGLLVCALHLPDGSGLELVRQVRQSARARLPVVMMAGDATVQDAVEALHLKVLDFLLGPPDLAHLTTLARNELGTPPEPKVVRRRPRPKEAAVETCLALKSA</sequence>
<dbReference type="SUPFAM" id="SSF52172">
    <property type="entry name" value="CheY-like"/>
    <property type="match status" value="1"/>
</dbReference>
<comment type="caution">
    <text evidence="6">Lacks conserved residue(s) required for the propagation of feature annotation.</text>
</comment>